<evidence type="ECO:0000256" key="1">
    <source>
        <dbReference type="ARBA" id="ARBA00022485"/>
    </source>
</evidence>
<dbReference type="PANTHER" id="PTHR43255">
    <property type="entry name" value="IRON-SULFUR-BINDING OXIDOREDUCTASE FADF-RELATED-RELATED"/>
    <property type="match status" value="1"/>
</dbReference>
<keyword evidence="2" id="KW-0479">Metal-binding</keyword>
<gene>
    <name evidence="7" type="ORF">S06H3_12635</name>
</gene>
<name>X1KR34_9ZZZZ</name>
<dbReference type="GO" id="GO:0016491">
    <property type="term" value="F:oxidoreductase activity"/>
    <property type="evidence" value="ECO:0007669"/>
    <property type="project" value="UniProtKB-KW"/>
</dbReference>
<evidence type="ECO:0000256" key="3">
    <source>
        <dbReference type="ARBA" id="ARBA00023002"/>
    </source>
</evidence>
<evidence type="ECO:0000259" key="6">
    <source>
        <dbReference type="Pfam" id="PF02754"/>
    </source>
</evidence>
<dbReference type="InterPro" id="IPR004017">
    <property type="entry name" value="Cys_rich_dom"/>
</dbReference>
<evidence type="ECO:0000256" key="2">
    <source>
        <dbReference type="ARBA" id="ARBA00022723"/>
    </source>
</evidence>
<dbReference type="GO" id="GO:0005886">
    <property type="term" value="C:plasma membrane"/>
    <property type="evidence" value="ECO:0007669"/>
    <property type="project" value="TreeGrafter"/>
</dbReference>
<dbReference type="InterPro" id="IPR051460">
    <property type="entry name" value="HdrC_iron-sulfur_subunit"/>
</dbReference>
<protein>
    <recommendedName>
        <fullName evidence="6">Cysteine-rich domain-containing protein</fullName>
    </recommendedName>
</protein>
<keyword evidence="3" id="KW-0560">Oxidoreductase</keyword>
<accession>X1KR34</accession>
<evidence type="ECO:0000256" key="4">
    <source>
        <dbReference type="ARBA" id="ARBA00023004"/>
    </source>
</evidence>
<dbReference type="GO" id="GO:0051539">
    <property type="term" value="F:4 iron, 4 sulfur cluster binding"/>
    <property type="evidence" value="ECO:0007669"/>
    <property type="project" value="UniProtKB-KW"/>
</dbReference>
<reference evidence="7" key="1">
    <citation type="journal article" date="2014" name="Front. Microbiol.">
        <title>High frequency of phylogenetically diverse reductive dehalogenase-homologous genes in deep subseafloor sedimentary metagenomes.</title>
        <authorList>
            <person name="Kawai M."/>
            <person name="Futagami T."/>
            <person name="Toyoda A."/>
            <person name="Takaki Y."/>
            <person name="Nishi S."/>
            <person name="Hori S."/>
            <person name="Arai W."/>
            <person name="Tsubouchi T."/>
            <person name="Morono Y."/>
            <person name="Uchiyama I."/>
            <person name="Ito T."/>
            <person name="Fujiyama A."/>
            <person name="Inagaki F."/>
            <person name="Takami H."/>
        </authorList>
    </citation>
    <scope>NUCLEOTIDE SEQUENCE</scope>
    <source>
        <strain evidence="7">Expedition CK06-06</strain>
    </source>
</reference>
<evidence type="ECO:0000256" key="5">
    <source>
        <dbReference type="ARBA" id="ARBA00023014"/>
    </source>
</evidence>
<proteinExistence type="predicted"/>
<dbReference type="GO" id="GO:0046872">
    <property type="term" value="F:metal ion binding"/>
    <property type="evidence" value="ECO:0007669"/>
    <property type="project" value="UniProtKB-KW"/>
</dbReference>
<feature type="domain" description="Cysteine-rich" evidence="6">
    <location>
        <begin position="2"/>
        <end position="49"/>
    </location>
</feature>
<feature type="domain" description="Cysteine-rich" evidence="6">
    <location>
        <begin position="88"/>
        <end position="174"/>
    </location>
</feature>
<dbReference type="PANTHER" id="PTHR43255:SF1">
    <property type="entry name" value="IRON-SULFUR-BINDING OXIDOREDUCTASE FADF-RELATED"/>
    <property type="match status" value="1"/>
</dbReference>
<feature type="non-terminal residue" evidence="7">
    <location>
        <position position="1"/>
    </location>
</feature>
<keyword evidence="4" id="KW-0408">Iron</keyword>
<dbReference type="Pfam" id="PF02754">
    <property type="entry name" value="CCG"/>
    <property type="match status" value="2"/>
</dbReference>
<organism evidence="7">
    <name type="scientific">marine sediment metagenome</name>
    <dbReference type="NCBI Taxonomy" id="412755"/>
    <lineage>
        <taxon>unclassified sequences</taxon>
        <taxon>metagenomes</taxon>
        <taxon>ecological metagenomes</taxon>
    </lineage>
</organism>
<comment type="caution">
    <text evidence="7">The sequence shown here is derived from an EMBL/GenBank/DDBJ whole genome shotgun (WGS) entry which is preliminary data.</text>
</comment>
<keyword evidence="5" id="KW-0411">Iron-sulfur</keyword>
<keyword evidence="1" id="KW-0004">4Fe-4S</keyword>
<dbReference type="EMBL" id="BARV01006179">
    <property type="protein sequence ID" value="GAI09153.1"/>
    <property type="molecule type" value="Genomic_DNA"/>
</dbReference>
<sequence length="206" mass="23261">EETCCGEPARRLGNEYLFQMQAMKNIEMLKGYNVKKIVTACPHCFNTLKNEYPQFDGEFEVIHHTELIADLLKQGKIKPSPLGDGKLTYHDSCYLGRHNDIYNQPRQVLSSISQSKLLEMKRSRRNGFCCGGGGGRYWMEERIGQRISEMRIDQVVETGAGVVATACPYCLQMFEDAIKAKEVEESLKALDIAELLATQLEKGSTE</sequence>
<evidence type="ECO:0000313" key="7">
    <source>
        <dbReference type="EMBL" id="GAI09153.1"/>
    </source>
</evidence>
<dbReference type="AlphaFoldDB" id="X1KR34"/>